<dbReference type="InterPro" id="IPR036117">
    <property type="entry name" value="DhaL_dom_sf"/>
</dbReference>
<keyword evidence="11" id="KW-1185">Reference proteome</keyword>
<evidence type="ECO:0000256" key="4">
    <source>
        <dbReference type="ARBA" id="ARBA00022679"/>
    </source>
</evidence>
<comment type="function">
    <text evidence="8">ADP-binding subunit of the dihydroxyacetone kinase, which is responsible for the phosphoenolpyruvate (PEP)-dependent phosphorylation of dihydroxyacetone. DhaL-ADP is converted to DhaL-ATP via a phosphoryl group transfer from DhaM and transmits it to dihydroxyacetone binds to DhaK.</text>
</comment>
<dbReference type="NCBIfam" id="TIGR02365">
    <property type="entry name" value="dha_L_ycgS"/>
    <property type="match status" value="1"/>
</dbReference>
<keyword evidence="4" id="KW-0808">Transferase</keyword>
<feature type="domain" description="DhaL" evidence="9">
    <location>
        <begin position="6"/>
        <end position="206"/>
    </location>
</feature>
<evidence type="ECO:0000256" key="2">
    <source>
        <dbReference type="ARBA" id="ARBA00004745"/>
    </source>
</evidence>
<evidence type="ECO:0000256" key="6">
    <source>
        <dbReference type="ARBA" id="ARBA00022798"/>
    </source>
</evidence>
<accession>A0A1H3J008</accession>
<dbReference type="InterPro" id="IPR004007">
    <property type="entry name" value="DhaL_dom"/>
</dbReference>
<evidence type="ECO:0000256" key="8">
    <source>
        <dbReference type="ARBA" id="ARBA00055771"/>
    </source>
</evidence>
<dbReference type="GO" id="GO:0005829">
    <property type="term" value="C:cytosol"/>
    <property type="evidence" value="ECO:0007669"/>
    <property type="project" value="TreeGrafter"/>
</dbReference>
<proteinExistence type="predicted"/>
<dbReference type="Pfam" id="PF02734">
    <property type="entry name" value="Dak2"/>
    <property type="match status" value="1"/>
</dbReference>
<dbReference type="AlphaFoldDB" id="A0A1H3J008"/>
<dbReference type="Gene3D" id="1.25.40.340">
    <property type="match status" value="1"/>
</dbReference>
<evidence type="ECO:0000256" key="5">
    <source>
        <dbReference type="ARBA" id="ARBA00022777"/>
    </source>
</evidence>
<name>A0A1H3J008_EUBBA</name>
<comment type="subunit">
    <text evidence="7">Homodimer. The dihydroxyacetone kinase complex is composed of a homodimer of DhaM, a homodimer of DhaK and the subunit DhaL.</text>
</comment>
<dbReference type="GO" id="GO:0019563">
    <property type="term" value="P:glycerol catabolic process"/>
    <property type="evidence" value="ECO:0007669"/>
    <property type="project" value="TreeGrafter"/>
</dbReference>
<dbReference type="FunFam" id="1.25.40.340:FF:000002">
    <property type="entry name" value="Dihydroxyacetone kinase, L subunit"/>
    <property type="match status" value="1"/>
</dbReference>
<dbReference type="PROSITE" id="PS51480">
    <property type="entry name" value="DHAL"/>
    <property type="match status" value="1"/>
</dbReference>
<dbReference type="GO" id="GO:0047324">
    <property type="term" value="F:phosphoenolpyruvate-glycerone phosphotransferase activity"/>
    <property type="evidence" value="ECO:0007669"/>
    <property type="project" value="UniProtKB-EC"/>
</dbReference>
<evidence type="ECO:0000256" key="7">
    <source>
        <dbReference type="ARBA" id="ARBA00046577"/>
    </source>
</evidence>
<reference evidence="11" key="1">
    <citation type="submission" date="2016-10" db="EMBL/GenBank/DDBJ databases">
        <authorList>
            <person name="Varghese N."/>
            <person name="Submissions S."/>
        </authorList>
    </citation>
    <scope>NUCLEOTIDE SEQUENCE [LARGE SCALE GENOMIC DNA]</scope>
    <source>
        <strain evidence="11">VPI 5359</strain>
    </source>
</reference>
<dbReference type="InterPro" id="IPR012737">
    <property type="entry name" value="DhaK_L_YcgS"/>
</dbReference>
<gene>
    <name evidence="10" type="ORF">SAMN04488579_12623</name>
</gene>
<evidence type="ECO:0000313" key="11">
    <source>
        <dbReference type="Proteomes" id="UP000199652"/>
    </source>
</evidence>
<evidence type="ECO:0000259" key="9">
    <source>
        <dbReference type="PROSITE" id="PS51480"/>
    </source>
</evidence>
<dbReference type="SUPFAM" id="SSF101473">
    <property type="entry name" value="DhaL-like"/>
    <property type="match status" value="1"/>
</dbReference>
<sequence length="213" mass="22301">MAATKKDVLTFVDLFNNKMEEHRQALTDMDQAIGDGDHGINMNRGMKAVEEKIGTVADKPIADILKSVGMTLVSTVGGASGPLYGTAFMKAGMAMKGKEELSASDISEMFDAAIAGIISRGKATTGEKTMLDALVPAKDAYNAAIAEGKSITDALVDAEDAAWKGVEYTKTIIATKGRASYLGERSIGFQDPGATSVTYLIQAAREAAQQAGA</sequence>
<dbReference type="EC" id="2.7.1.121" evidence="3"/>
<dbReference type="EMBL" id="FNOU01000026">
    <property type="protein sequence ID" value="SDY33291.1"/>
    <property type="molecule type" value="Genomic_DNA"/>
</dbReference>
<dbReference type="SMART" id="SM01120">
    <property type="entry name" value="Dak2"/>
    <property type="match status" value="1"/>
</dbReference>
<dbReference type="STRING" id="1528.SAMN04488579_12623"/>
<dbReference type="PANTHER" id="PTHR28629">
    <property type="entry name" value="TRIOKINASE/FMN CYCLASE"/>
    <property type="match status" value="1"/>
</dbReference>
<evidence type="ECO:0000313" key="10">
    <source>
        <dbReference type="EMBL" id="SDY33291.1"/>
    </source>
</evidence>
<dbReference type="Proteomes" id="UP000199652">
    <property type="component" value="Unassembled WGS sequence"/>
</dbReference>
<organism evidence="10 11">
    <name type="scientific">Eubacterium barkeri</name>
    <name type="common">Clostridium barkeri</name>
    <dbReference type="NCBI Taxonomy" id="1528"/>
    <lineage>
        <taxon>Bacteria</taxon>
        <taxon>Bacillati</taxon>
        <taxon>Bacillota</taxon>
        <taxon>Clostridia</taxon>
        <taxon>Eubacteriales</taxon>
        <taxon>Eubacteriaceae</taxon>
        <taxon>Eubacterium</taxon>
    </lineage>
</organism>
<evidence type="ECO:0000256" key="3">
    <source>
        <dbReference type="ARBA" id="ARBA00012095"/>
    </source>
</evidence>
<dbReference type="RefSeq" id="WP_090246839.1">
    <property type="nucleotide sequence ID" value="NZ_FNOU01000026.1"/>
</dbReference>
<dbReference type="InterPro" id="IPR050861">
    <property type="entry name" value="Dihydroxyacetone_Kinase"/>
</dbReference>
<protein>
    <recommendedName>
        <fullName evidence="3">phosphoenolpyruvate--glycerone phosphotransferase</fullName>
        <ecNumber evidence="3">2.7.1.121</ecNumber>
    </recommendedName>
</protein>
<comment type="pathway">
    <text evidence="2">Polyol metabolism; glycerol degradation.</text>
</comment>
<evidence type="ECO:0000256" key="1">
    <source>
        <dbReference type="ARBA" id="ARBA00001113"/>
    </source>
</evidence>
<dbReference type="PANTHER" id="PTHR28629:SF4">
    <property type="entry name" value="TRIOKINASE_FMN CYCLASE"/>
    <property type="match status" value="1"/>
</dbReference>
<dbReference type="OrthoDB" id="9800291at2"/>
<comment type="catalytic activity">
    <reaction evidence="1">
        <text>dihydroxyacetone + phosphoenolpyruvate = dihydroxyacetone phosphate + pyruvate</text>
        <dbReference type="Rhea" id="RHEA:18381"/>
        <dbReference type="ChEBI" id="CHEBI:15361"/>
        <dbReference type="ChEBI" id="CHEBI:16016"/>
        <dbReference type="ChEBI" id="CHEBI:57642"/>
        <dbReference type="ChEBI" id="CHEBI:58702"/>
        <dbReference type="EC" id="2.7.1.121"/>
    </reaction>
</comment>
<dbReference type="GO" id="GO:0004371">
    <property type="term" value="F:glycerone kinase activity"/>
    <property type="evidence" value="ECO:0007669"/>
    <property type="project" value="InterPro"/>
</dbReference>
<keyword evidence="5 10" id="KW-0418">Kinase</keyword>
<keyword evidence="6" id="KW-0319">Glycerol metabolism</keyword>